<feature type="region of interest" description="Disordered" evidence="1">
    <location>
        <begin position="1"/>
        <end position="35"/>
    </location>
</feature>
<dbReference type="AlphaFoldDB" id="A0AAV3PB67"/>
<name>A0AAV3PB67_LITER</name>
<accession>A0AAV3PB67</accession>
<keyword evidence="3" id="KW-1185">Reference proteome</keyword>
<dbReference type="EMBL" id="BAABME010001050">
    <property type="protein sequence ID" value="GAA0147222.1"/>
    <property type="molecule type" value="Genomic_DNA"/>
</dbReference>
<organism evidence="2 3">
    <name type="scientific">Lithospermum erythrorhizon</name>
    <name type="common">Purple gromwell</name>
    <name type="synonym">Lithospermum officinale var. erythrorhizon</name>
    <dbReference type="NCBI Taxonomy" id="34254"/>
    <lineage>
        <taxon>Eukaryota</taxon>
        <taxon>Viridiplantae</taxon>
        <taxon>Streptophyta</taxon>
        <taxon>Embryophyta</taxon>
        <taxon>Tracheophyta</taxon>
        <taxon>Spermatophyta</taxon>
        <taxon>Magnoliopsida</taxon>
        <taxon>eudicotyledons</taxon>
        <taxon>Gunneridae</taxon>
        <taxon>Pentapetalae</taxon>
        <taxon>asterids</taxon>
        <taxon>lamiids</taxon>
        <taxon>Boraginales</taxon>
        <taxon>Boraginaceae</taxon>
        <taxon>Boraginoideae</taxon>
        <taxon>Lithospermeae</taxon>
        <taxon>Lithospermum</taxon>
    </lineage>
</organism>
<feature type="region of interest" description="Disordered" evidence="1">
    <location>
        <begin position="81"/>
        <end position="111"/>
    </location>
</feature>
<sequence>MLKSLKDRSKAKKAEKDVVIGNEHNSRVREQSQPELNNVIGEESTQMSPISDNYGCNVVTPRRKGDVHVEESRLEEINECNDDLGGDVQVNPSVKDTSGEASYKTTKSHNSVEPTVVEILTESKGKRVKRVLRK</sequence>
<feature type="compositionally biased region" description="Polar residues" evidence="1">
    <location>
        <begin position="90"/>
        <end position="111"/>
    </location>
</feature>
<protein>
    <submittedName>
        <fullName evidence="2">Uncharacterized protein</fullName>
    </submittedName>
</protein>
<gene>
    <name evidence="2" type="ORF">LIER_06975</name>
</gene>
<evidence type="ECO:0000256" key="1">
    <source>
        <dbReference type="SAM" id="MobiDB-lite"/>
    </source>
</evidence>
<reference evidence="2 3" key="1">
    <citation type="submission" date="2024-01" db="EMBL/GenBank/DDBJ databases">
        <title>The complete chloroplast genome sequence of Lithospermum erythrorhizon: insights into the phylogenetic relationship among Boraginaceae species and the maternal lineages of purple gromwells.</title>
        <authorList>
            <person name="Okada T."/>
            <person name="Watanabe K."/>
        </authorList>
    </citation>
    <scope>NUCLEOTIDE SEQUENCE [LARGE SCALE GENOMIC DNA]</scope>
</reference>
<feature type="compositionally biased region" description="Basic and acidic residues" evidence="1">
    <location>
        <begin position="1"/>
        <end position="32"/>
    </location>
</feature>
<evidence type="ECO:0000313" key="3">
    <source>
        <dbReference type="Proteomes" id="UP001454036"/>
    </source>
</evidence>
<dbReference type="Proteomes" id="UP001454036">
    <property type="component" value="Unassembled WGS sequence"/>
</dbReference>
<proteinExistence type="predicted"/>
<evidence type="ECO:0000313" key="2">
    <source>
        <dbReference type="EMBL" id="GAA0147222.1"/>
    </source>
</evidence>
<comment type="caution">
    <text evidence="2">The sequence shown here is derived from an EMBL/GenBank/DDBJ whole genome shotgun (WGS) entry which is preliminary data.</text>
</comment>